<dbReference type="Gene3D" id="1.25.40.80">
    <property type="match status" value="1"/>
</dbReference>
<comment type="cofactor">
    <cofactor evidence="1">
        <name>FAD</name>
        <dbReference type="ChEBI" id="CHEBI:57692"/>
    </cofactor>
</comment>
<dbReference type="EMBL" id="MU069618">
    <property type="protein sequence ID" value="KAF5837380.1"/>
    <property type="molecule type" value="Genomic_DNA"/>
</dbReference>
<evidence type="ECO:0000259" key="6">
    <source>
        <dbReference type="Pfam" id="PF03441"/>
    </source>
</evidence>
<protein>
    <submittedName>
        <fullName evidence="7">Cryptochrome DASH2</fullName>
    </submittedName>
</protein>
<keyword evidence="3" id="KW-0285">Flavoprotein</keyword>
<dbReference type="InterPro" id="IPR002081">
    <property type="entry name" value="Cryptochrome/DNA_photolyase_1"/>
</dbReference>
<reference evidence="7" key="1">
    <citation type="submission" date="2017-08" db="EMBL/GenBank/DDBJ databases">
        <authorList>
            <person name="Polle J.E."/>
            <person name="Barry K."/>
            <person name="Cushman J."/>
            <person name="Schmutz J."/>
            <person name="Tran D."/>
            <person name="Hathwaick L.T."/>
            <person name="Yim W.C."/>
            <person name="Jenkins J."/>
            <person name="Mckie-Krisberg Z.M."/>
            <person name="Prochnik S."/>
            <person name="Lindquist E."/>
            <person name="Dockter R.B."/>
            <person name="Adam C."/>
            <person name="Molina H."/>
            <person name="Bunkerborg J."/>
            <person name="Jin E."/>
            <person name="Buchheim M."/>
            <person name="Magnuson J."/>
        </authorList>
    </citation>
    <scope>NUCLEOTIDE SEQUENCE</scope>
    <source>
        <strain evidence="7">CCAP 19/18</strain>
    </source>
</reference>
<dbReference type="SUPFAM" id="SSF48173">
    <property type="entry name" value="Cryptochrome/photolyase FAD-binding domain"/>
    <property type="match status" value="1"/>
</dbReference>
<dbReference type="Pfam" id="PF03441">
    <property type="entry name" value="FAD_binding_7"/>
    <property type="match status" value="1"/>
</dbReference>
<feature type="domain" description="Cryptochrome/DNA photolyase FAD-binding" evidence="6">
    <location>
        <begin position="371"/>
        <end position="577"/>
    </location>
</feature>
<accession>A0ABQ7GS03</accession>
<evidence type="ECO:0000256" key="2">
    <source>
        <dbReference type="ARBA" id="ARBA00005862"/>
    </source>
</evidence>
<dbReference type="PANTHER" id="PTHR11455:SF22">
    <property type="entry name" value="CRYPTOCHROME DASH"/>
    <property type="match status" value="1"/>
</dbReference>
<evidence type="ECO:0000256" key="3">
    <source>
        <dbReference type="ARBA" id="ARBA00022630"/>
    </source>
</evidence>
<keyword evidence="8" id="KW-1185">Reference proteome</keyword>
<name>A0ABQ7GS03_DUNSA</name>
<comment type="caution">
    <text evidence="7">The sequence shown here is derived from an EMBL/GenBank/DDBJ whole genome shotgun (WGS) entry which is preliminary data.</text>
</comment>
<evidence type="ECO:0000313" key="8">
    <source>
        <dbReference type="Proteomes" id="UP000815325"/>
    </source>
</evidence>
<gene>
    <name evidence="7" type="ORF">DUNSADRAFT_4484</name>
</gene>
<keyword evidence="4" id="KW-0274">FAD</keyword>
<evidence type="ECO:0000256" key="1">
    <source>
        <dbReference type="ARBA" id="ARBA00001974"/>
    </source>
</evidence>
<proteinExistence type="inferred from homology"/>
<feature type="region of interest" description="Disordered" evidence="5">
    <location>
        <begin position="99"/>
        <end position="153"/>
    </location>
</feature>
<dbReference type="PRINTS" id="PR00147">
    <property type="entry name" value="DNAPHOTLYASE"/>
</dbReference>
<evidence type="ECO:0000313" key="7">
    <source>
        <dbReference type="EMBL" id="KAF5837380.1"/>
    </source>
</evidence>
<evidence type="ECO:0000256" key="4">
    <source>
        <dbReference type="ARBA" id="ARBA00022827"/>
    </source>
</evidence>
<sequence>MRGQPGEQIPALVTRIGQDMLLQADGGSVPAPPCHLTIHYHMEALPEQTEEEDQVALGIQGAVERLQPSLAPGMLSAKMVGHWGRTLYHPDDLPYAAMSGAKAPSPAQPQGSESYAQVSTNSSGAEWGDAPDVTGGDSATGPSWSRTQVDVSRQRLRCMPPTMTRFRKALRDPAQGTYTLVREPLPPPCSPLPPLPPTVSTWSPQSSTTQPASGLAASGLPKSVCDAYDSAGCGAALDELGGLVGVDYRRLPATQCAPGSPEMDAHDPRSAFQHAAGEEAALSRLRSYVWGCTHPADGMGGEPGHERLSTYMATRAQAEGVNASTHLSAFLGMGSISPRVIWHEVSRAREQALADGASSEVAAGANWLQMHLEIRDFYIFTAIKEADALFRLEGFSGSNEGQPSQWSTDPNKFQRWASGSTGLPFVDASMRELAGSGWMSNRGRQNVASFLAKSSNLDWRMGAALFECLLMDHDTAVNYCNWNYFSGVGSDPRNRVFKTISQGIQYDPQARLISTWVPELLHLPVHLQHAPFEQLAPQVAPHFSQSAPGTGDGDCSQEADAALLSSVAHAYPAPWVDPVTQLGMLQKPEAGAANQKAASKKKRK</sequence>
<dbReference type="PANTHER" id="PTHR11455">
    <property type="entry name" value="CRYPTOCHROME"/>
    <property type="match status" value="1"/>
</dbReference>
<dbReference type="Proteomes" id="UP000815325">
    <property type="component" value="Unassembled WGS sequence"/>
</dbReference>
<dbReference type="InterPro" id="IPR036134">
    <property type="entry name" value="Crypto/Photolyase_FAD-like_sf"/>
</dbReference>
<feature type="compositionally biased region" description="Polar residues" evidence="5">
    <location>
        <begin position="140"/>
        <end position="151"/>
    </location>
</feature>
<organism evidence="7 8">
    <name type="scientific">Dunaliella salina</name>
    <name type="common">Green alga</name>
    <name type="synonym">Protococcus salinus</name>
    <dbReference type="NCBI Taxonomy" id="3046"/>
    <lineage>
        <taxon>Eukaryota</taxon>
        <taxon>Viridiplantae</taxon>
        <taxon>Chlorophyta</taxon>
        <taxon>core chlorophytes</taxon>
        <taxon>Chlorophyceae</taxon>
        <taxon>CS clade</taxon>
        <taxon>Chlamydomonadales</taxon>
        <taxon>Dunaliellaceae</taxon>
        <taxon>Dunaliella</taxon>
    </lineage>
</organism>
<evidence type="ECO:0000256" key="5">
    <source>
        <dbReference type="SAM" id="MobiDB-lite"/>
    </source>
</evidence>
<dbReference type="InterPro" id="IPR005101">
    <property type="entry name" value="Cryptochr/Photolyase_FAD-bd"/>
</dbReference>
<feature type="compositionally biased region" description="Polar residues" evidence="5">
    <location>
        <begin position="108"/>
        <end position="124"/>
    </location>
</feature>
<comment type="similarity">
    <text evidence="2">Belongs to the DNA photolyase class-1 family.</text>
</comment>
<dbReference type="Gene3D" id="1.10.579.10">
    <property type="entry name" value="DNA Cyclobutane Dipyrimidine Photolyase, subunit A, domain 3"/>
    <property type="match status" value="1"/>
</dbReference>